<feature type="coiled-coil region" evidence="4">
    <location>
        <begin position="142"/>
        <end position="269"/>
    </location>
</feature>
<name>A0A7J7V2V7_MYOMY</name>
<keyword evidence="4" id="KW-0175">Coiled coil</keyword>
<dbReference type="InterPro" id="IPR027417">
    <property type="entry name" value="P-loop_NTPase"/>
</dbReference>
<dbReference type="InterPro" id="IPR006703">
    <property type="entry name" value="G_AIG1"/>
</dbReference>
<evidence type="ECO:0000313" key="6">
    <source>
        <dbReference type="EMBL" id="KAF6319490.1"/>
    </source>
</evidence>
<keyword evidence="7" id="KW-1185">Reference proteome</keyword>
<comment type="similarity">
    <text evidence="1">Belongs to the TRAFAC class TrmE-Era-EngA-EngB-Septin-like GTPase superfamily. AIG1/Toc34/Toc159-like paraseptin GTPase family. IAN subfamily.</text>
</comment>
<dbReference type="InterPro" id="IPR045058">
    <property type="entry name" value="GIMA/IAN/Toc"/>
</dbReference>
<feature type="domain" description="AIG1-type G" evidence="5">
    <location>
        <begin position="6"/>
        <end position="209"/>
    </location>
</feature>
<dbReference type="FunFam" id="3.40.50.300:FF:000366">
    <property type="entry name" value="GTPase, IMAP family member 2"/>
    <property type="match status" value="1"/>
</dbReference>
<dbReference type="GO" id="GO:0005525">
    <property type="term" value="F:GTP binding"/>
    <property type="evidence" value="ECO:0007669"/>
    <property type="project" value="UniProtKB-KW"/>
</dbReference>
<evidence type="ECO:0000256" key="3">
    <source>
        <dbReference type="ARBA" id="ARBA00023134"/>
    </source>
</evidence>
<sequence>MAGLQDNTLRIVLVGKTGNGKSATANSILGRRVFESKISAHAVTKGCQKAERHWKGRNLLVVDTPGLFDTQETLKTTCEQISKCVLFSCPGPHTIILVLRMGRYTEEEQKTVKLLKTIFGEEAMKYMIILFTRKDELGDQTLNDFLAEENNLQRTIKECENRCCAFNNQQSADEAEKEAQVQELVEMIEKMVQRNGGAHFSDTIYKDVVEKLQREAEALKMIYEDQLDKETKLVEEQYDQKKISQQEMEEKIKILLENYNEKIKNIQEEAGRNIFKNVVHEILCILSRIWSKFWK</sequence>
<evidence type="ECO:0000313" key="7">
    <source>
        <dbReference type="Proteomes" id="UP000527355"/>
    </source>
</evidence>
<keyword evidence="3" id="KW-0342">GTP-binding</keyword>
<evidence type="ECO:0000256" key="2">
    <source>
        <dbReference type="ARBA" id="ARBA00022741"/>
    </source>
</evidence>
<proteinExistence type="inferred from homology"/>
<dbReference type="Gene3D" id="3.40.50.300">
    <property type="entry name" value="P-loop containing nucleotide triphosphate hydrolases"/>
    <property type="match status" value="1"/>
</dbReference>
<keyword evidence="2" id="KW-0547">Nucleotide-binding</keyword>
<evidence type="ECO:0000259" key="5">
    <source>
        <dbReference type="PROSITE" id="PS51720"/>
    </source>
</evidence>
<dbReference type="OrthoDB" id="8954335at2759"/>
<gene>
    <name evidence="6" type="ORF">mMyoMyo1_005643</name>
</gene>
<dbReference type="VEuPathDB" id="HostDB:LOC118665763"/>
<evidence type="ECO:0000256" key="1">
    <source>
        <dbReference type="ARBA" id="ARBA00008535"/>
    </source>
</evidence>
<dbReference type="Proteomes" id="UP000527355">
    <property type="component" value="Unassembled WGS sequence"/>
</dbReference>
<dbReference type="Pfam" id="PF04548">
    <property type="entry name" value="AIG1"/>
    <property type="match status" value="1"/>
</dbReference>
<dbReference type="PROSITE" id="PS51720">
    <property type="entry name" value="G_AIG1"/>
    <property type="match status" value="1"/>
</dbReference>
<comment type="caution">
    <text evidence="6">The sequence shown here is derived from an EMBL/GenBank/DDBJ whole genome shotgun (WGS) entry which is preliminary data.</text>
</comment>
<reference evidence="6 7" key="1">
    <citation type="journal article" date="2020" name="Nature">
        <title>Six reference-quality genomes reveal evolution of bat adaptations.</title>
        <authorList>
            <person name="Jebb D."/>
            <person name="Huang Z."/>
            <person name="Pippel M."/>
            <person name="Hughes G.M."/>
            <person name="Lavrichenko K."/>
            <person name="Devanna P."/>
            <person name="Winkler S."/>
            <person name="Jermiin L.S."/>
            <person name="Skirmuntt E.C."/>
            <person name="Katzourakis A."/>
            <person name="Burkitt-Gray L."/>
            <person name="Ray D.A."/>
            <person name="Sullivan K.A.M."/>
            <person name="Roscito J.G."/>
            <person name="Kirilenko B.M."/>
            <person name="Davalos L.M."/>
            <person name="Corthals A.P."/>
            <person name="Power M.L."/>
            <person name="Jones G."/>
            <person name="Ransome R.D."/>
            <person name="Dechmann D.K.N."/>
            <person name="Locatelli A.G."/>
            <person name="Puechmaille S.J."/>
            <person name="Fedrigo O."/>
            <person name="Jarvis E.D."/>
            <person name="Hiller M."/>
            <person name="Vernes S.C."/>
            <person name="Myers E.W."/>
            <person name="Teeling E.C."/>
        </authorList>
    </citation>
    <scope>NUCLEOTIDE SEQUENCE [LARGE SCALE GENOMIC DNA]</scope>
    <source>
        <strain evidence="6">MMyoMyo1</strain>
        <tissue evidence="6">Flight muscle</tissue>
    </source>
</reference>
<dbReference type="CDD" id="cd01852">
    <property type="entry name" value="AIG1"/>
    <property type="match status" value="1"/>
</dbReference>
<accession>A0A7J7V2V7</accession>
<dbReference type="EMBL" id="JABWUV010000011">
    <property type="protein sequence ID" value="KAF6319490.1"/>
    <property type="molecule type" value="Genomic_DNA"/>
</dbReference>
<dbReference type="PANTHER" id="PTHR10903:SF170">
    <property type="entry name" value="GTPASE IMAP FAMILY MEMBER 7"/>
    <property type="match status" value="1"/>
</dbReference>
<evidence type="ECO:0000256" key="4">
    <source>
        <dbReference type="SAM" id="Coils"/>
    </source>
</evidence>
<organism evidence="6 7">
    <name type="scientific">Myotis myotis</name>
    <name type="common">Greater mouse-eared bat</name>
    <name type="synonym">Vespertilio myotis</name>
    <dbReference type="NCBI Taxonomy" id="51298"/>
    <lineage>
        <taxon>Eukaryota</taxon>
        <taxon>Metazoa</taxon>
        <taxon>Chordata</taxon>
        <taxon>Craniata</taxon>
        <taxon>Vertebrata</taxon>
        <taxon>Euteleostomi</taxon>
        <taxon>Mammalia</taxon>
        <taxon>Eutheria</taxon>
        <taxon>Laurasiatheria</taxon>
        <taxon>Chiroptera</taxon>
        <taxon>Yangochiroptera</taxon>
        <taxon>Vespertilionidae</taxon>
        <taxon>Myotis</taxon>
    </lineage>
</organism>
<protein>
    <recommendedName>
        <fullName evidence="5">AIG1-type G domain-containing protein</fullName>
    </recommendedName>
</protein>
<dbReference type="AlphaFoldDB" id="A0A7J7V2V7"/>
<dbReference type="SUPFAM" id="SSF52540">
    <property type="entry name" value="P-loop containing nucleoside triphosphate hydrolases"/>
    <property type="match status" value="1"/>
</dbReference>
<dbReference type="PANTHER" id="PTHR10903">
    <property type="entry name" value="GTPASE, IMAP FAMILY MEMBER-RELATED"/>
    <property type="match status" value="1"/>
</dbReference>